<evidence type="ECO:0000256" key="2">
    <source>
        <dbReference type="ARBA" id="ARBA00013149"/>
    </source>
</evidence>
<feature type="site" description="Electron transfer via tryptophanyl radical" evidence="9">
    <location>
        <position position="357"/>
    </location>
</feature>
<dbReference type="Gene3D" id="1.10.579.10">
    <property type="entry name" value="DNA Cyclobutane Dipyrimidine Photolyase, subunit A, domain 3"/>
    <property type="match status" value="1"/>
</dbReference>
<dbReference type="GO" id="GO:0000719">
    <property type="term" value="P:photoreactive repair"/>
    <property type="evidence" value="ECO:0007669"/>
    <property type="project" value="UniProtKB-ARBA"/>
</dbReference>
<feature type="site" description="Electron transfer via tryptophanyl radical" evidence="9">
    <location>
        <position position="380"/>
    </location>
</feature>
<dbReference type="PROSITE" id="PS51645">
    <property type="entry name" value="PHR_CRY_ALPHA_BETA"/>
    <property type="match status" value="1"/>
</dbReference>
<dbReference type="PROSITE" id="PS00394">
    <property type="entry name" value="DNA_PHOTOLYASES_1_1"/>
    <property type="match status" value="1"/>
</dbReference>
<proteinExistence type="inferred from homology"/>
<feature type="site" description="Electron transfer via tryptophanyl radical" evidence="9">
    <location>
        <position position="304"/>
    </location>
</feature>
<dbReference type="SUPFAM" id="SSF52425">
    <property type="entry name" value="Cryptochrome/photolyase, N-terminal domain"/>
    <property type="match status" value="1"/>
</dbReference>
<dbReference type="Proteomes" id="UP000886335">
    <property type="component" value="Unassembled WGS sequence"/>
</dbReference>
<dbReference type="InterPro" id="IPR014729">
    <property type="entry name" value="Rossmann-like_a/b/a_fold"/>
</dbReference>
<name>A0A831WV32_PROAE</name>
<comment type="similarity">
    <text evidence="10">Belongs to the DNA photolyase family.</text>
</comment>
<dbReference type="Gene3D" id="3.40.50.620">
    <property type="entry name" value="HUPs"/>
    <property type="match status" value="1"/>
</dbReference>
<dbReference type="GO" id="GO:0071949">
    <property type="term" value="F:FAD binding"/>
    <property type="evidence" value="ECO:0007669"/>
    <property type="project" value="TreeGrafter"/>
</dbReference>
<protein>
    <recommendedName>
        <fullName evidence="3">Deoxyribodipyrimidine photo-lyase</fullName>
        <ecNumber evidence="2">4.1.99.3</ecNumber>
    </recommendedName>
</protein>
<dbReference type="EC" id="4.1.99.3" evidence="2"/>
<keyword evidence="5 8" id="KW-0274">FAD</keyword>
<feature type="binding site" evidence="8">
    <location>
        <begin position="370"/>
        <end position="372"/>
    </location>
    <ligand>
        <name>FAD</name>
        <dbReference type="ChEBI" id="CHEBI:57692"/>
    </ligand>
</feature>
<dbReference type="InterPro" id="IPR005101">
    <property type="entry name" value="Cryptochr/Photolyase_FAD-bd"/>
</dbReference>
<comment type="caution">
    <text evidence="12">The sequence shown here is derived from an EMBL/GenBank/DDBJ whole genome shotgun (WGS) entry which is preliminary data.</text>
</comment>
<accession>A0A831WV32</accession>
<dbReference type="InterPro" id="IPR006050">
    <property type="entry name" value="DNA_photolyase_N"/>
</dbReference>
<dbReference type="PRINTS" id="PR00147">
    <property type="entry name" value="DNAPHOTLYASE"/>
</dbReference>
<sequence length="476" mass="54613">MAESTAAICWFRQDLRLSDNPAWYHAVQTRKVLPVYILDDLHPGPWAMAGASRWWLHHSLQSLNRALDGQLAIFRGSPEKILLHLVETSGADHVHWNRCYEPWRIKRDIRIKEQLRKSGVRVCSHNGSLLWEPPDINKRDGSPYKVFTPFYRNGCLQAPAPRHPLPKPTGATIAPLPPESLTIEDLGLLPSVRWDKKLDHHWTAGEQAALIRLETFLQSGLDGYKSGRDYPSRPHVSRLSPSLHFGEISPHTAWYAAEKSRQPLEDIECFKSELGWREFSNYLLYHAPHMPDKPLQKKFLNFTWNEDTQNLERWQQGLTGYPIVDAGMRELWQTGYMHNRVRMITGSFLVKNLLIHWTHGEKWFHDCLADADLACNSAGWQWVSGCGVDAAPYFRIFNPVTQGRKFDPDGSYTRRFVPELSKLPDTFLFNPWDAPPMTLEKAGIVLGVTYPYPVVDIHLSRNRALEAYRALNSPGS</sequence>
<organism evidence="12">
    <name type="scientific">Prosthecochloris aestuarii</name>
    <dbReference type="NCBI Taxonomy" id="1102"/>
    <lineage>
        <taxon>Bacteria</taxon>
        <taxon>Pseudomonadati</taxon>
        <taxon>Chlorobiota</taxon>
        <taxon>Chlorobiia</taxon>
        <taxon>Chlorobiales</taxon>
        <taxon>Chlorobiaceae</taxon>
        <taxon>Prosthecochloris</taxon>
    </lineage>
</organism>
<feature type="domain" description="Photolyase/cryptochrome alpha/beta" evidence="11">
    <location>
        <begin position="5"/>
        <end position="130"/>
    </location>
</feature>
<keyword evidence="4 8" id="KW-0285">Flavoprotein</keyword>
<dbReference type="GO" id="GO:0003904">
    <property type="term" value="F:deoxyribodipyrimidine photo-lyase activity"/>
    <property type="evidence" value="ECO:0007669"/>
    <property type="project" value="UniProtKB-EC"/>
</dbReference>
<dbReference type="GO" id="GO:0032922">
    <property type="term" value="P:circadian regulation of gene expression"/>
    <property type="evidence" value="ECO:0007669"/>
    <property type="project" value="TreeGrafter"/>
</dbReference>
<dbReference type="InterPro" id="IPR002081">
    <property type="entry name" value="Cryptochrome/DNA_photolyase_1"/>
</dbReference>
<evidence type="ECO:0000256" key="9">
    <source>
        <dbReference type="PIRSR" id="PIRSR602081-2"/>
    </source>
</evidence>
<evidence type="ECO:0000256" key="7">
    <source>
        <dbReference type="ARBA" id="ARBA00033999"/>
    </source>
</evidence>
<dbReference type="FunFam" id="1.10.579.10:FF:000003">
    <property type="entry name" value="Deoxyribodipyrimidine photo-lyase"/>
    <property type="match status" value="1"/>
</dbReference>
<dbReference type="InterPro" id="IPR036155">
    <property type="entry name" value="Crypto/Photolyase_N_sf"/>
</dbReference>
<dbReference type="Gene3D" id="1.25.40.80">
    <property type="match status" value="1"/>
</dbReference>
<dbReference type="GO" id="GO:0043153">
    <property type="term" value="P:entrainment of circadian clock by photoperiod"/>
    <property type="evidence" value="ECO:0007669"/>
    <property type="project" value="TreeGrafter"/>
</dbReference>
<comment type="cofactor">
    <cofactor evidence="8">
        <name>FAD</name>
        <dbReference type="ChEBI" id="CHEBI:57692"/>
    </cofactor>
    <text evidence="8">Binds 1 FAD per subunit.</text>
</comment>
<feature type="binding site" evidence="8">
    <location>
        <position position="270"/>
    </location>
    <ligand>
        <name>FAD</name>
        <dbReference type="ChEBI" id="CHEBI:57692"/>
    </ligand>
</feature>
<gene>
    <name evidence="12" type="ORF">ENN50_06500</name>
</gene>
<evidence type="ECO:0000256" key="6">
    <source>
        <dbReference type="ARBA" id="ARBA00022991"/>
    </source>
</evidence>
<dbReference type="InterPro" id="IPR036134">
    <property type="entry name" value="Crypto/Photolyase_FAD-like_sf"/>
</dbReference>
<comment type="cofactor">
    <cofactor evidence="1">
        <name>(6R)-5,10-methylene-5,6,7,8-tetrahydrofolate</name>
        <dbReference type="ChEBI" id="CHEBI:15636"/>
    </cofactor>
</comment>
<feature type="binding site" evidence="8">
    <location>
        <position position="224"/>
    </location>
    <ligand>
        <name>FAD</name>
        <dbReference type="ChEBI" id="CHEBI:57692"/>
    </ligand>
</feature>
<evidence type="ECO:0000256" key="5">
    <source>
        <dbReference type="ARBA" id="ARBA00022827"/>
    </source>
</evidence>
<evidence type="ECO:0000256" key="3">
    <source>
        <dbReference type="ARBA" id="ARBA00014046"/>
    </source>
</evidence>
<dbReference type="Pfam" id="PF03441">
    <property type="entry name" value="FAD_binding_7"/>
    <property type="match status" value="1"/>
</dbReference>
<keyword evidence="6 10" id="KW-0157">Chromophore</keyword>
<evidence type="ECO:0000313" key="12">
    <source>
        <dbReference type="EMBL" id="HED31316.1"/>
    </source>
</evidence>
<dbReference type="AlphaFoldDB" id="A0A831WV32"/>
<dbReference type="GO" id="GO:0003677">
    <property type="term" value="F:DNA binding"/>
    <property type="evidence" value="ECO:0007669"/>
    <property type="project" value="TreeGrafter"/>
</dbReference>
<evidence type="ECO:0000256" key="4">
    <source>
        <dbReference type="ARBA" id="ARBA00022630"/>
    </source>
</evidence>
<comment type="catalytic activity">
    <reaction evidence="7">
        <text>cyclobutadipyrimidine (in DNA) = 2 pyrimidine residues (in DNA).</text>
        <dbReference type="EC" id="4.1.99.3"/>
    </reaction>
</comment>
<dbReference type="EMBL" id="DSBW01000142">
    <property type="protein sequence ID" value="HED31316.1"/>
    <property type="molecule type" value="Genomic_DNA"/>
</dbReference>
<evidence type="ECO:0000256" key="8">
    <source>
        <dbReference type="PIRSR" id="PIRSR602081-1"/>
    </source>
</evidence>
<dbReference type="GO" id="GO:0005737">
    <property type="term" value="C:cytoplasm"/>
    <property type="evidence" value="ECO:0007669"/>
    <property type="project" value="TreeGrafter"/>
</dbReference>
<dbReference type="SUPFAM" id="SSF48173">
    <property type="entry name" value="Cryptochrome/photolyase FAD-binding domain"/>
    <property type="match status" value="1"/>
</dbReference>
<dbReference type="PANTHER" id="PTHR11455:SF18">
    <property type="entry name" value="SI:CH1073-390K14.1"/>
    <property type="match status" value="1"/>
</dbReference>
<evidence type="ECO:0000259" key="11">
    <source>
        <dbReference type="PROSITE" id="PS51645"/>
    </source>
</evidence>
<dbReference type="PANTHER" id="PTHR11455">
    <property type="entry name" value="CRYPTOCHROME"/>
    <property type="match status" value="1"/>
</dbReference>
<evidence type="ECO:0000256" key="1">
    <source>
        <dbReference type="ARBA" id="ARBA00001932"/>
    </source>
</evidence>
<evidence type="ECO:0000256" key="10">
    <source>
        <dbReference type="RuleBase" id="RU004182"/>
    </source>
</evidence>
<reference evidence="12" key="1">
    <citation type="journal article" date="2020" name="mSystems">
        <title>Genome- and Community-Level Interaction Insights into Carbon Utilization and Element Cycling Functions of Hydrothermarchaeota in Hydrothermal Sediment.</title>
        <authorList>
            <person name="Zhou Z."/>
            <person name="Liu Y."/>
            <person name="Xu W."/>
            <person name="Pan J."/>
            <person name="Luo Z.H."/>
            <person name="Li M."/>
        </authorList>
    </citation>
    <scope>NUCLEOTIDE SEQUENCE [LARGE SCALE GENOMIC DNA]</scope>
    <source>
        <strain evidence="12">SpSt-1181</strain>
    </source>
</reference>
<dbReference type="Pfam" id="PF00875">
    <property type="entry name" value="DNA_photolyase"/>
    <property type="match status" value="1"/>
</dbReference>
<dbReference type="InterPro" id="IPR018394">
    <property type="entry name" value="DNA_photolyase_1_CS_C"/>
</dbReference>